<dbReference type="PANTHER" id="PTHR23402:SF1">
    <property type="entry name" value="PYROGLUTAMYL-PEPTIDASE I"/>
    <property type="match status" value="1"/>
</dbReference>
<sequence>MSSSPASPASPDSPVLLTGFAPFDGAASNPSWEAVQEAAAQLRGRGVAVEARELPVVFDRAGDLLAAAIEELAPRLVIAVGLADGRAAITPERVAINVRDARIADESGAAPVDEPVVAGGPVGRFSTLPIKAMVAAAAATGVPAAVSQTAGTFVCNDVFYRVLEALEGTGVRGGFVHVPAARTVPVPQAARALVAMVETALSTTVDLHRSGGAVH</sequence>
<dbReference type="InterPro" id="IPR029762">
    <property type="entry name" value="PGP-I_bact-type"/>
</dbReference>
<reference evidence="8" key="1">
    <citation type="journal article" date="2019" name="Int. J. Syst. Evol. Microbiol.">
        <title>The Global Catalogue of Microorganisms (GCM) 10K type strain sequencing project: providing services to taxonomists for standard genome sequencing and annotation.</title>
        <authorList>
            <consortium name="The Broad Institute Genomics Platform"/>
            <consortium name="The Broad Institute Genome Sequencing Center for Infectious Disease"/>
            <person name="Wu L."/>
            <person name="Ma J."/>
        </authorList>
    </citation>
    <scope>NUCLEOTIDE SEQUENCE [LARGE SCALE GENOMIC DNA]</scope>
    <source>
        <strain evidence="8">JCM 11650</strain>
    </source>
</reference>
<dbReference type="InterPro" id="IPR016125">
    <property type="entry name" value="Peptidase_C15-like"/>
</dbReference>
<name>A0ABW4PW65_9MICO</name>
<comment type="similarity">
    <text evidence="1">Belongs to the peptidase C15 family.</text>
</comment>
<dbReference type="RefSeq" id="WP_137769250.1">
    <property type="nucleotide sequence ID" value="NZ_BAAAIS010000002.1"/>
</dbReference>
<dbReference type="Pfam" id="PF01470">
    <property type="entry name" value="Peptidase_C15"/>
    <property type="match status" value="1"/>
</dbReference>
<comment type="caution">
    <text evidence="7">The sequence shown here is derived from an EMBL/GenBank/DDBJ whole genome shotgun (WGS) entry which is preliminary data.</text>
</comment>
<evidence type="ECO:0000256" key="6">
    <source>
        <dbReference type="PROSITE-ProRule" id="PRU10077"/>
    </source>
</evidence>
<evidence type="ECO:0000256" key="3">
    <source>
        <dbReference type="ARBA" id="ARBA00022670"/>
    </source>
</evidence>
<dbReference type="InterPro" id="IPR033694">
    <property type="entry name" value="PGPEP1_Cys_AS"/>
</dbReference>
<evidence type="ECO:0000256" key="1">
    <source>
        <dbReference type="ARBA" id="ARBA00006641"/>
    </source>
</evidence>
<dbReference type="CDD" id="cd00501">
    <property type="entry name" value="Peptidase_C15"/>
    <property type="match status" value="1"/>
</dbReference>
<organism evidence="7 8">
    <name type="scientific">Brachybacterium rhamnosum</name>
    <dbReference type="NCBI Taxonomy" id="173361"/>
    <lineage>
        <taxon>Bacteria</taxon>
        <taxon>Bacillati</taxon>
        <taxon>Actinomycetota</taxon>
        <taxon>Actinomycetes</taxon>
        <taxon>Micrococcales</taxon>
        <taxon>Dermabacteraceae</taxon>
        <taxon>Brachybacterium</taxon>
    </lineage>
</organism>
<feature type="active site" evidence="6">
    <location>
        <position position="155"/>
    </location>
</feature>
<dbReference type="InterPro" id="IPR000816">
    <property type="entry name" value="Peptidase_C15"/>
</dbReference>
<gene>
    <name evidence="7" type="primary">pcp</name>
    <name evidence="7" type="ORF">ACFSDA_04740</name>
</gene>
<dbReference type="NCBIfam" id="TIGR00504">
    <property type="entry name" value="pyro_pdase"/>
    <property type="match status" value="1"/>
</dbReference>
<keyword evidence="3" id="KW-0645">Protease</keyword>
<accession>A0ABW4PW65</accession>
<keyword evidence="8" id="KW-1185">Reference proteome</keyword>
<dbReference type="InterPro" id="IPR036440">
    <property type="entry name" value="Peptidase_C15-like_sf"/>
</dbReference>
<dbReference type="Proteomes" id="UP001597280">
    <property type="component" value="Unassembled WGS sequence"/>
</dbReference>
<dbReference type="EMBL" id="JBHUFL010000002">
    <property type="protein sequence ID" value="MFD1834380.1"/>
    <property type="molecule type" value="Genomic_DNA"/>
</dbReference>
<evidence type="ECO:0000256" key="4">
    <source>
        <dbReference type="ARBA" id="ARBA00022801"/>
    </source>
</evidence>
<keyword evidence="5" id="KW-0788">Thiol protease</keyword>
<evidence type="ECO:0000313" key="8">
    <source>
        <dbReference type="Proteomes" id="UP001597280"/>
    </source>
</evidence>
<proteinExistence type="inferred from homology"/>
<evidence type="ECO:0000256" key="2">
    <source>
        <dbReference type="ARBA" id="ARBA00022490"/>
    </source>
</evidence>
<dbReference type="GO" id="GO:0016920">
    <property type="term" value="F:pyroglutamyl-peptidase activity"/>
    <property type="evidence" value="ECO:0007669"/>
    <property type="project" value="UniProtKB-EC"/>
</dbReference>
<protein>
    <recommendedName>
        <fullName evidence="6">Pyroglutamyl-peptidase I</fullName>
        <ecNumber evidence="6">3.4.19.3</ecNumber>
    </recommendedName>
</protein>
<evidence type="ECO:0000256" key="5">
    <source>
        <dbReference type="ARBA" id="ARBA00022807"/>
    </source>
</evidence>
<dbReference type="PIRSF" id="PIRSF015592">
    <property type="entry name" value="Prld-crbxl_pptds"/>
    <property type="match status" value="1"/>
</dbReference>
<comment type="catalytic activity">
    <reaction evidence="6">
        <text>Release of an N-terminal pyroglutamyl group from a polypeptide, the second amino acid generally not being Pro.</text>
        <dbReference type="EC" id="3.4.19.3"/>
    </reaction>
</comment>
<dbReference type="NCBIfam" id="NF009676">
    <property type="entry name" value="PRK13197.1"/>
    <property type="match status" value="1"/>
</dbReference>
<keyword evidence="2" id="KW-0963">Cytoplasm</keyword>
<keyword evidence="4 7" id="KW-0378">Hydrolase</keyword>
<dbReference type="PRINTS" id="PR00706">
    <property type="entry name" value="PYROGLUPTASE"/>
</dbReference>
<evidence type="ECO:0000313" key="7">
    <source>
        <dbReference type="EMBL" id="MFD1834380.1"/>
    </source>
</evidence>
<dbReference type="PROSITE" id="PS01334">
    <property type="entry name" value="PYRASE_CYS"/>
    <property type="match status" value="1"/>
</dbReference>
<dbReference type="Gene3D" id="3.40.630.20">
    <property type="entry name" value="Peptidase C15, pyroglutamyl peptidase I-like"/>
    <property type="match status" value="1"/>
</dbReference>
<dbReference type="EC" id="3.4.19.3" evidence="6"/>
<dbReference type="PANTHER" id="PTHR23402">
    <property type="entry name" value="PROTEASE FAMILY C15 PYROGLUTAMYL-PEPTIDASE I-RELATED"/>
    <property type="match status" value="1"/>
</dbReference>
<dbReference type="SUPFAM" id="SSF53182">
    <property type="entry name" value="Pyrrolidone carboxyl peptidase (pyroglutamate aminopeptidase)"/>
    <property type="match status" value="1"/>
</dbReference>